<feature type="chain" id="PRO_5047414796" description="P/Homo B domain-containing protein" evidence="1">
    <location>
        <begin position="20"/>
        <end position="280"/>
    </location>
</feature>
<name>A0ABU1LBM3_9FLAO</name>
<keyword evidence="1" id="KW-0732">Signal</keyword>
<reference evidence="2 3" key="1">
    <citation type="submission" date="2023-07" db="EMBL/GenBank/DDBJ databases">
        <title>Sorghum-associated microbial communities from plants grown in Nebraska, USA.</title>
        <authorList>
            <person name="Schachtman D."/>
        </authorList>
    </citation>
    <scope>NUCLEOTIDE SEQUENCE [LARGE SCALE GENOMIC DNA]</scope>
    <source>
        <strain evidence="2 3">DS1709</strain>
    </source>
</reference>
<evidence type="ECO:0000313" key="2">
    <source>
        <dbReference type="EMBL" id="MDR6404127.1"/>
    </source>
</evidence>
<evidence type="ECO:0000313" key="3">
    <source>
        <dbReference type="Proteomes" id="UP001184853"/>
    </source>
</evidence>
<dbReference type="RefSeq" id="WP_115980618.1">
    <property type="nucleotide sequence ID" value="NZ_JAVDQS010000002.1"/>
</dbReference>
<keyword evidence="3" id="KW-1185">Reference proteome</keyword>
<organism evidence="2 3">
    <name type="scientific">Chryseobacterium geocarposphaerae</name>
    <dbReference type="NCBI Taxonomy" id="1416776"/>
    <lineage>
        <taxon>Bacteria</taxon>
        <taxon>Pseudomonadati</taxon>
        <taxon>Bacteroidota</taxon>
        <taxon>Flavobacteriia</taxon>
        <taxon>Flavobacteriales</taxon>
        <taxon>Weeksellaceae</taxon>
        <taxon>Chryseobacterium group</taxon>
        <taxon>Chryseobacterium</taxon>
    </lineage>
</organism>
<accession>A0ABU1LBM3</accession>
<evidence type="ECO:0008006" key="4">
    <source>
        <dbReference type="Google" id="ProtNLM"/>
    </source>
</evidence>
<dbReference type="Proteomes" id="UP001184853">
    <property type="component" value="Unassembled WGS sequence"/>
</dbReference>
<evidence type="ECO:0000256" key="1">
    <source>
        <dbReference type="SAM" id="SignalP"/>
    </source>
</evidence>
<protein>
    <recommendedName>
        <fullName evidence="4">P/Homo B domain-containing protein</fullName>
    </recommendedName>
</protein>
<gene>
    <name evidence="2" type="ORF">J2781_001042</name>
</gene>
<sequence length="280" mass="29584">MKKIIIIIAFAIIPFCANAQVGINTSTPHAMLDIKGSGYDPKGNSSDEKKATLRVDGTKDYSLDMGTQADSSKGSYIQSRFKGGSGLPLNLNSNGGDVGIGMIPKSNVNTSKSSKLYLNTASTAPSSGVATLVRDEATGEVMAVRVGNNARSFTNLTYEINNVEGDWLQDFDTKISASKYTVIITGLKFGGRIEAKGLRVGEGVPANSTYNPLNFNATPINGTWRLSADYDGGNPPSGINGNWTINVLVINNSLINTLPTETFDLNTSRTGTATSAPFGL</sequence>
<dbReference type="EMBL" id="JAVDQS010000002">
    <property type="protein sequence ID" value="MDR6404127.1"/>
    <property type="molecule type" value="Genomic_DNA"/>
</dbReference>
<comment type="caution">
    <text evidence="2">The sequence shown here is derived from an EMBL/GenBank/DDBJ whole genome shotgun (WGS) entry which is preliminary data.</text>
</comment>
<proteinExistence type="predicted"/>
<feature type="signal peptide" evidence="1">
    <location>
        <begin position="1"/>
        <end position="19"/>
    </location>
</feature>